<dbReference type="AlphaFoldDB" id="A0A9P8TZA7"/>
<evidence type="ECO:0000256" key="3">
    <source>
        <dbReference type="ARBA" id="ARBA00022827"/>
    </source>
</evidence>
<organism evidence="6 7">
    <name type="scientific">Trichoderma cornu-damae</name>
    <dbReference type="NCBI Taxonomy" id="654480"/>
    <lineage>
        <taxon>Eukaryota</taxon>
        <taxon>Fungi</taxon>
        <taxon>Dikarya</taxon>
        <taxon>Ascomycota</taxon>
        <taxon>Pezizomycotina</taxon>
        <taxon>Sordariomycetes</taxon>
        <taxon>Hypocreomycetidae</taxon>
        <taxon>Hypocreales</taxon>
        <taxon>Hypocreaceae</taxon>
        <taxon>Trichoderma</taxon>
    </lineage>
</organism>
<evidence type="ECO:0000313" key="7">
    <source>
        <dbReference type="Proteomes" id="UP000827724"/>
    </source>
</evidence>
<dbReference type="InterPro" id="IPR036318">
    <property type="entry name" value="FAD-bd_PCMH-like_sf"/>
</dbReference>
<keyword evidence="4" id="KW-0560">Oxidoreductase</keyword>
<gene>
    <name evidence="6" type="ORF">Trco_000468</name>
</gene>
<protein>
    <submittedName>
        <fullName evidence="6">6-hydroxy-d-nicotine oxidase</fullName>
    </submittedName>
</protein>
<proteinExistence type="inferred from homology"/>
<dbReference type="Pfam" id="PF01565">
    <property type="entry name" value="FAD_binding_4"/>
    <property type="match status" value="1"/>
</dbReference>
<dbReference type="InterPro" id="IPR016166">
    <property type="entry name" value="FAD-bd_PCMH"/>
</dbReference>
<dbReference type="PANTHER" id="PTHR42973">
    <property type="entry name" value="BINDING OXIDOREDUCTASE, PUTATIVE (AFU_ORTHOLOGUE AFUA_1G17690)-RELATED"/>
    <property type="match status" value="1"/>
</dbReference>
<keyword evidence="7" id="KW-1185">Reference proteome</keyword>
<feature type="domain" description="FAD-binding PCMH-type" evidence="5">
    <location>
        <begin position="36"/>
        <end position="209"/>
    </location>
</feature>
<dbReference type="EMBL" id="JAIWOZ010000001">
    <property type="protein sequence ID" value="KAH6610448.1"/>
    <property type="molecule type" value="Genomic_DNA"/>
</dbReference>
<keyword evidence="3" id="KW-0274">FAD</keyword>
<dbReference type="PANTHER" id="PTHR42973:SF7">
    <property type="entry name" value="FAD-BINDING PCMH-TYPE DOMAIN-CONTAINING PROTEIN"/>
    <property type="match status" value="1"/>
</dbReference>
<comment type="caution">
    <text evidence="6">The sequence shown here is derived from an EMBL/GenBank/DDBJ whole genome shotgun (WGS) entry which is preliminary data.</text>
</comment>
<dbReference type="OrthoDB" id="415825at2759"/>
<dbReference type="Gene3D" id="3.30.465.10">
    <property type="match status" value="1"/>
</dbReference>
<dbReference type="GO" id="GO:0071949">
    <property type="term" value="F:FAD binding"/>
    <property type="evidence" value="ECO:0007669"/>
    <property type="project" value="InterPro"/>
</dbReference>
<evidence type="ECO:0000256" key="2">
    <source>
        <dbReference type="ARBA" id="ARBA00022630"/>
    </source>
</evidence>
<evidence type="ECO:0000256" key="4">
    <source>
        <dbReference type="ARBA" id="ARBA00023002"/>
    </source>
</evidence>
<evidence type="ECO:0000259" key="5">
    <source>
        <dbReference type="PROSITE" id="PS51387"/>
    </source>
</evidence>
<dbReference type="InterPro" id="IPR016169">
    <property type="entry name" value="FAD-bd_PCMH_sub2"/>
</dbReference>
<evidence type="ECO:0000313" key="6">
    <source>
        <dbReference type="EMBL" id="KAH6610448.1"/>
    </source>
</evidence>
<accession>A0A9P8TZA7</accession>
<dbReference type="SUPFAM" id="SSF56176">
    <property type="entry name" value="FAD-binding/transporter-associated domain-like"/>
    <property type="match status" value="1"/>
</dbReference>
<dbReference type="InterPro" id="IPR006094">
    <property type="entry name" value="Oxid_FAD_bind_N"/>
</dbReference>
<dbReference type="PROSITE" id="PS51387">
    <property type="entry name" value="FAD_PCMH"/>
    <property type="match status" value="1"/>
</dbReference>
<dbReference type="InterPro" id="IPR050416">
    <property type="entry name" value="FAD-linked_Oxidoreductase"/>
</dbReference>
<sequence length="481" mass="51062">MADSQLRGTSLLTCPFSIPDPKAPVSELLSRWSDYLVETPPAIIATPDTEEDVVSAVGFARLNKLTIIATSGRHGSALPIHSGTLYLDLKNLRAVRLDRQKAQAAVGGGALTGDVLRLLFQRGYFACLVNSNAVGVVGGLLGGGNSSMNGLLGWVADNVVSLRVVAASGDVVQLSSSSAGQELALFDALCGAGHGLCVVVSVTLRVYPLSSLNLSPASRDDPTPSIWGRTLVFPPPAIGSAVDAFLAFVPPPGPMNILLNFSRGLPGTPLAGEPIVLLTATYFGPVAEAESSPAGASLLRPSLVEKAIRADTVQIPFPNVNDYVEAVNARGGLKSIYAARIARLSPQAVKAVFAEYLAVTDRHPDASRTTLMFHSFNPSKLAEGKGKFVEARDRGFCALGISWSRESATREALAAFFDDATAILQKDDDEAGLAPRVFPATMKFLPGRRDLLSEERLAELDRVHAKWNGDGLFWSPYKAWE</sequence>
<keyword evidence="2" id="KW-0285">Flavoprotein</keyword>
<dbReference type="Proteomes" id="UP000827724">
    <property type="component" value="Unassembled WGS sequence"/>
</dbReference>
<dbReference type="Gene3D" id="3.40.462.20">
    <property type="match status" value="1"/>
</dbReference>
<comment type="similarity">
    <text evidence="1">Belongs to the oxygen-dependent FAD-linked oxidoreductase family.</text>
</comment>
<dbReference type="GO" id="GO:0016491">
    <property type="term" value="F:oxidoreductase activity"/>
    <property type="evidence" value="ECO:0007669"/>
    <property type="project" value="UniProtKB-KW"/>
</dbReference>
<reference evidence="6" key="1">
    <citation type="submission" date="2021-08" db="EMBL/GenBank/DDBJ databases">
        <title>Chromosome-Level Trichoderma cornu-damae using Hi-C Data.</title>
        <authorList>
            <person name="Kim C.S."/>
        </authorList>
    </citation>
    <scope>NUCLEOTIDE SEQUENCE</scope>
    <source>
        <strain evidence="6">KA19-0412C</strain>
    </source>
</reference>
<evidence type="ECO:0000256" key="1">
    <source>
        <dbReference type="ARBA" id="ARBA00005466"/>
    </source>
</evidence>
<name>A0A9P8TZA7_9HYPO</name>